<dbReference type="OrthoDB" id="3352285at2759"/>
<name>A0A4R0RZN6_9APHY</name>
<feature type="transmembrane region" description="Helical" evidence="2">
    <location>
        <begin position="47"/>
        <end position="69"/>
    </location>
</feature>
<dbReference type="EMBL" id="RWJN01000057">
    <property type="protein sequence ID" value="TCD68774.1"/>
    <property type="molecule type" value="Genomic_DNA"/>
</dbReference>
<evidence type="ECO:0000256" key="2">
    <source>
        <dbReference type="SAM" id="Phobius"/>
    </source>
</evidence>
<feature type="region of interest" description="Disordered" evidence="1">
    <location>
        <begin position="195"/>
        <end position="245"/>
    </location>
</feature>
<keyword evidence="2" id="KW-0472">Membrane</keyword>
<accession>A0A4R0RZN6</accession>
<feature type="compositionally biased region" description="Basic and acidic residues" evidence="1">
    <location>
        <begin position="227"/>
        <end position="245"/>
    </location>
</feature>
<evidence type="ECO:0000313" key="3">
    <source>
        <dbReference type="EMBL" id="TCD68774.1"/>
    </source>
</evidence>
<proteinExistence type="predicted"/>
<keyword evidence="2" id="KW-1133">Transmembrane helix</keyword>
<gene>
    <name evidence="3" type="ORF">EIP91_009787</name>
</gene>
<comment type="caution">
    <text evidence="3">The sequence shown here is derived from an EMBL/GenBank/DDBJ whole genome shotgun (WGS) entry which is preliminary data.</text>
</comment>
<dbReference type="Proteomes" id="UP000292702">
    <property type="component" value="Unassembled WGS sequence"/>
</dbReference>
<feature type="transmembrane region" description="Helical" evidence="2">
    <location>
        <begin position="126"/>
        <end position="147"/>
    </location>
</feature>
<dbReference type="AlphaFoldDB" id="A0A4R0RZN6"/>
<reference evidence="3 4" key="1">
    <citation type="submission" date="2018-11" db="EMBL/GenBank/DDBJ databases">
        <title>Genome assembly of Steccherinum ochraceum LE-BIN_3174, the white-rot fungus of the Steccherinaceae family (The Residual Polyporoid clade, Polyporales, Basidiomycota).</title>
        <authorList>
            <person name="Fedorova T.V."/>
            <person name="Glazunova O.A."/>
            <person name="Landesman E.O."/>
            <person name="Moiseenko K.V."/>
            <person name="Psurtseva N.V."/>
            <person name="Savinova O.S."/>
            <person name="Shakhova N.V."/>
            <person name="Tyazhelova T.V."/>
            <person name="Vasina D.V."/>
        </authorList>
    </citation>
    <scope>NUCLEOTIDE SEQUENCE [LARGE SCALE GENOMIC DNA]</scope>
    <source>
        <strain evidence="3 4">LE-BIN_3174</strain>
    </source>
</reference>
<keyword evidence="4" id="KW-1185">Reference proteome</keyword>
<evidence type="ECO:0000256" key="1">
    <source>
        <dbReference type="SAM" id="MobiDB-lite"/>
    </source>
</evidence>
<sequence>MNLDNDHSQSKLALFALVIGILYIVTTGICVFGVVAASIQKEKIVKLFAFASIGAAICVCGGGFLRVIVHFIHKNDLISECESVVTGTGVTFRFGIWGPRVHDNLDPEQAAEFCKDGWNHDSASEIISLIVEIILSVFFVFVAFGYIKQVKQSKKERKHAMATAGDFEDGEVSAGYPTYYNPPYLGYDAAGASYGGYAPPPGPPPNRSMDPEESSYNKLEDPFADFESVKKQPDHQKRDSKDTLV</sequence>
<organism evidence="3 4">
    <name type="scientific">Steccherinum ochraceum</name>
    <dbReference type="NCBI Taxonomy" id="92696"/>
    <lineage>
        <taxon>Eukaryota</taxon>
        <taxon>Fungi</taxon>
        <taxon>Dikarya</taxon>
        <taxon>Basidiomycota</taxon>
        <taxon>Agaricomycotina</taxon>
        <taxon>Agaricomycetes</taxon>
        <taxon>Polyporales</taxon>
        <taxon>Steccherinaceae</taxon>
        <taxon>Steccherinum</taxon>
    </lineage>
</organism>
<evidence type="ECO:0000313" key="4">
    <source>
        <dbReference type="Proteomes" id="UP000292702"/>
    </source>
</evidence>
<feature type="transmembrane region" description="Helical" evidence="2">
    <location>
        <begin position="12"/>
        <end position="35"/>
    </location>
</feature>
<keyword evidence="2" id="KW-0812">Transmembrane</keyword>
<protein>
    <submittedName>
        <fullName evidence="3">Uncharacterized protein</fullName>
    </submittedName>
</protein>